<dbReference type="EMBL" id="LSMT01000526">
    <property type="protein sequence ID" value="PFX16684.1"/>
    <property type="molecule type" value="Genomic_DNA"/>
</dbReference>
<keyword evidence="4" id="KW-1185">Reference proteome</keyword>
<dbReference type="Proteomes" id="UP000225706">
    <property type="component" value="Unassembled WGS sequence"/>
</dbReference>
<dbReference type="PANTHER" id="PTHR24121:SF21">
    <property type="entry name" value="ANKYRIN REPEAT FAMILY PROTEIN"/>
    <property type="match status" value="1"/>
</dbReference>
<evidence type="ECO:0000313" key="3">
    <source>
        <dbReference type="EMBL" id="PFX16684.1"/>
    </source>
</evidence>
<evidence type="ECO:0000313" key="4">
    <source>
        <dbReference type="Proteomes" id="UP000225706"/>
    </source>
</evidence>
<dbReference type="InterPro" id="IPR036770">
    <property type="entry name" value="Ankyrin_rpt-contain_sf"/>
</dbReference>
<organism evidence="3 4">
    <name type="scientific">Stylophora pistillata</name>
    <name type="common">Smooth cauliflower coral</name>
    <dbReference type="NCBI Taxonomy" id="50429"/>
    <lineage>
        <taxon>Eukaryota</taxon>
        <taxon>Metazoa</taxon>
        <taxon>Cnidaria</taxon>
        <taxon>Anthozoa</taxon>
        <taxon>Hexacorallia</taxon>
        <taxon>Scleractinia</taxon>
        <taxon>Astrocoeniina</taxon>
        <taxon>Pocilloporidae</taxon>
        <taxon>Stylophora</taxon>
    </lineage>
</organism>
<feature type="region of interest" description="Disordered" evidence="2">
    <location>
        <begin position="346"/>
        <end position="378"/>
    </location>
</feature>
<dbReference type="PANTHER" id="PTHR24121">
    <property type="entry name" value="NO MECHANORECEPTOR POTENTIAL C, ISOFORM D-RELATED"/>
    <property type="match status" value="1"/>
</dbReference>
<feature type="non-terminal residue" evidence="3">
    <location>
        <position position="1"/>
    </location>
</feature>
<keyword evidence="1" id="KW-0175">Coiled coil</keyword>
<feature type="region of interest" description="Disordered" evidence="2">
    <location>
        <begin position="516"/>
        <end position="600"/>
    </location>
</feature>
<accession>A0A2B4RE86</accession>
<sequence>TGYTGYTGYTGRMVIVNGVQECNKEKENWNNNTDSSLHSESVSQMISSTLTRKTQSFTENVWPPNNCTPLCPGSAGCSYSGKHHELILSLFKCSNQGNGIEKSDFKNVLDKFIKTRWIRDDCIPDKSEELHFPLVHWACIFGRYKLLEYLIREKGFKLTVTVGRNKEGPLFSMVRHLSNGMPPKSSKEKLGNMFGSVIDIFMKYSPEGLFERESSNDNTILHFCAERCCEDPPSRKYLEVLLVKIKESDKFPPEKEEELLSAVNNKGDTFLHLMVSDEMSTDILTNFFANFSKVSEKISIARNSLGKCPRQIAVEKRSVKVLKTLGAPDVVMNSLKKALIVPSKPKNSLAVAKETPKTVAKPSSSSNGTSSDRENRNSKSALNHLGSAVKGATGVSFAEQPEVPIITDAQLQVADFKMCSCEPVPSSVENDCSTPTRRPLKPFPQRYPVPNGKSTTPQKPFDVPKNIVLPSTESIDMVDAVTVVDLSCVSDVQEADPTRDEYSVFVSLSNSIRNCAQKRTAPGSSRAKGPKRKKVRTDLSSDSNSDDEEGAGWVALDDDSDDDVESAGEEDDEDEDEEDMEVKIIEGDDVKRGEKEGKSPVETDLDLEDAVLKHTPFCGKNCDVQHDRLLLALLKSSNHRPVDSFITQVKEYVNQLGKFSDVWANADLPDPVNSFKYPLVHWVCVLGKFKVLEKLAAMKEFDLGVQSTRTGETGLHRMLLSLQQAIVRRKSPTKAVLEVFSKTLRVLTDNLPGIITVCNKEGDSPFHCLAKVILDSVGELERMNTFEGYFEHLVKELNRLRRSEKLASEDVRELLLKTNNSRENFLHILACRHGVGHRVIKSVLRNIEPDIMAALQAAVNADGKTPSDLAEDLCSYEMAEILRPLDQETSTKEAHPVQELPPTPERNALPELSAMNSPPAALFHSTENSLSISVQVPVKEELIEDGFLVEPSEKSSNNVNDSSGPSEVQADVPSLTAVKCLPGTVKSTIPSFCSPAKQDVDTRASSSVNGRTENIVTVASDSDANSQPKNNNMDSSILSVIMRMPGVVKSLRDSVQTKLTQSQRELADKEYSLAQVHQRKSDLEKRKQKLLKELEETWKEVNAAAQEEGVLQAEIAARKKDIEAFKVELTKYESKRQ</sequence>
<dbReference type="Gene3D" id="1.25.40.20">
    <property type="entry name" value="Ankyrin repeat-containing domain"/>
    <property type="match status" value="2"/>
</dbReference>
<dbReference type="AlphaFoldDB" id="A0A2B4RE86"/>
<dbReference type="OrthoDB" id="5968472at2759"/>
<feature type="compositionally biased region" description="Polar residues" evidence="2">
    <location>
        <begin position="427"/>
        <end position="436"/>
    </location>
</feature>
<feature type="compositionally biased region" description="Polar residues" evidence="2">
    <location>
        <begin position="361"/>
        <end position="370"/>
    </location>
</feature>
<feature type="compositionally biased region" description="Basic and acidic residues" evidence="2">
    <location>
        <begin position="581"/>
        <end position="600"/>
    </location>
</feature>
<evidence type="ECO:0000256" key="2">
    <source>
        <dbReference type="SAM" id="MobiDB-lite"/>
    </source>
</evidence>
<feature type="coiled-coil region" evidence="1">
    <location>
        <begin position="1073"/>
        <end position="1100"/>
    </location>
</feature>
<evidence type="ECO:0000256" key="1">
    <source>
        <dbReference type="SAM" id="Coils"/>
    </source>
</evidence>
<comment type="caution">
    <text evidence="3">The sequence shown here is derived from an EMBL/GenBank/DDBJ whole genome shotgun (WGS) entry which is preliminary data.</text>
</comment>
<feature type="region of interest" description="Disordered" evidence="2">
    <location>
        <begin position="427"/>
        <end position="463"/>
    </location>
</feature>
<name>A0A2B4RE86_STYPI</name>
<proteinExistence type="predicted"/>
<protein>
    <submittedName>
        <fullName evidence="3">Uncharacterized protein</fullName>
    </submittedName>
</protein>
<gene>
    <name evidence="3" type="ORF">AWC38_SpisGene19026</name>
</gene>
<reference evidence="4" key="1">
    <citation type="journal article" date="2017" name="bioRxiv">
        <title>Comparative analysis of the genomes of Stylophora pistillata and Acropora digitifera provides evidence for extensive differences between species of corals.</title>
        <authorList>
            <person name="Voolstra C.R."/>
            <person name="Li Y."/>
            <person name="Liew Y.J."/>
            <person name="Baumgarten S."/>
            <person name="Zoccola D."/>
            <person name="Flot J.-F."/>
            <person name="Tambutte S."/>
            <person name="Allemand D."/>
            <person name="Aranda M."/>
        </authorList>
    </citation>
    <scope>NUCLEOTIDE SEQUENCE [LARGE SCALE GENOMIC DNA]</scope>
</reference>
<feature type="compositionally biased region" description="Acidic residues" evidence="2">
    <location>
        <begin position="544"/>
        <end position="580"/>
    </location>
</feature>